<organism evidence="1 2">
    <name type="scientific">Tetrahymena thermophila (strain SB210)</name>
    <dbReference type="NCBI Taxonomy" id="312017"/>
    <lineage>
        <taxon>Eukaryota</taxon>
        <taxon>Sar</taxon>
        <taxon>Alveolata</taxon>
        <taxon>Ciliophora</taxon>
        <taxon>Intramacronucleata</taxon>
        <taxon>Oligohymenophorea</taxon>
        <taxon>Hymenostomatida</taxon>
        <taxon>Tetrahymenina</taxon>
        <taxon>Tetrahymenidae</taxon>
        <taxon>Tetrahymena</taxon>
    </lineage>
</organism>
<dbReference type="OrthoDB" id="338325at2759"/>
<dbReference type="EMBL" id="GG663305">
    <property type="protein sequence ID" value="EAR80994.2"/>
    <property type="molecule type" value="Genomic_DNA"/>
</dbReference>
<dbReference type="Proteomes" id="UP000009168">
    <property type="component" value="Unassembled WGS sequence"/>
</dbReference>
<keyword evidence="2" id="KW-1185">Reference proteome</keyword>
<gene>
    <name evidence="1" type="ORF">TTHERM_02214810</name>
</gene>
<accession>Q225M8</accession>
<dbReference type="InParanoid" id="Q225M8"/>
<evidence type="ECO:0000313" key="2">
    <source>
        <dbReference type="Proteomes" id="UP000009168"/>
    </source>
</evidence>
<feature type="non-terminal residue" evidence="1">
    <location>
        <position position="89"/>
    </location>
</feature>
<reference evidence="2" key="1">
    <citation type="journal article" date="2006" name="PLoS Biol.">
        <title>Macronuclear genome sequence of the ciliate Tetrahymena thermophila, a model eukaryote.</title>
        <authorList>
            <person name="Eisen J.A."/>
            <person name="Coyne R.S."/>
            <person name="Wu M."/>
            <person name="Wu D."/>
            <person name="Thiagarajan M."/>
            <person name="Wortman J.R."/>
            <person name="Badger J.H."/>
            <person name="Ren Q."/>
            <person name="Amedeo P."/>
            <person name="Jones K.M."/>
            <person name="Tallon L.J."/>
            <person name="Delcher A.L."/>
            <person name="Salzberg S.L."/>
            <person name="Silva J.C."/>
            <person name="Haas B.J."/>
            <person name="Majoros W.H."/>
            <person name="Farzad M."/>
            <person name="Carlton J.M."/>
            <person name="Smith R.K. Jr."/>
            <person name="Garg J."/>
            <person name="Pearlman R.E."/>
            <person name="Karrer K.M."/>
            <person name="Sun L."/>
            <person name="Manning G."/>
            <person name="Elde N.C."/>
            <person name="Turkewitz A.P."/>
            <person name="Asai D.J."/>
            <person name="Wilkes D.E."/>
            <person name="Wang Y."/>
            <person name="Cai H."/>
            <person name="Collins K."/>
            <person name="Stewart B.A."/>
            <person name="Lee S.R."/>
            <person name="Wilamowska K."/>
            <person name="Weinberg Z."/>
            <person name="Ruzzo W.L."/>
            <person name="Wloga D."/>
            <person name="Gaertig J."/>
            <person name="Frankel J."/>
            <person name="Tsao C.-C."/>
            <person name="Gorovsky M.A."/>
            <person name="Keeling P.J."/>
            <person name="Waller R.F."/>
            <person name="Patron N.J."/>
            <person name="Cherry J.M."/>
            <person name="Stover N.A."/>
            <person name="Krieger C.J."/>
            <person name="del Toro C."/>
            <person name="Ryder H.F."/>
            <person name="Williamson S.C."/>
            <person name="Barbeau R.A."/>
            <person name="Hamilton E.P."/>
            <person name="Orias E."/>
        </authorList>
    </citation>
    <scope>NUCLEOTIDE SEQUENCE [LARGE SCALE GENOMIC DNA]</scope>
    <source>
        <strain evidence="2">SB210</strain>
    </source>
</reference>
<dbReference type="KEGG" id="tet:TTHERM_02214810"/>
<dbReference type="RefSeq" id="XP_001028657.2">
    <property type="nucleotide sequence ID" value="XM_001028657.2"/>
</dbReference>
<dbReference type="GeneID" id="7901746"/>
<proteinExistence type="predicted"/>
<dbReference type="HOGENOM" id="CLU_1328724_0_0_1"/>
<name>Q225M8_TETTS</name>
<protein>
    <submittedName>
        <fullName evidence="1">Uncharacterized protein</fullName>
    </submittedName>
</protein>
<dbReference type="AlphaFoldDB" id="Q225M8"/>
<evidence type="ECO:0000313" key="1">
    <source>
        <dbReference type="EMBL" id="EAR80994.2"/>
    </source>
</evidence>
<sequence>MASLTIKKSAFIDNQALLSTGGAINLVNSNLMMENSVVSSNQALIGGGIYYQQIIPDFVLDLTNKIINNNIISQNFAKLYGNNLGSTLR</sequence>